<evidence type="ECO:0000259" key="2">
    <source>
        <dbReference type="Pfam" id="PF01408"/>
    </source>
</evidence>
<dbReference type="AlphaFoldDB" id="A0A1E3L5F2"/>
<name>A0A1E3L5F2_9BACL</name>
<feature type="domain" description="Gfo/Idh/MocA-like oxidoreductase N-terminal" evidence="2">
    <location>
        <begin position="6"/>
        <end position="121"/>
    </location>
</feature>
<dbReference type="InterPro" id="IPR000683">
    <property type="entry name" value="Gfo/Idh/MocA-like_OxRdtase_N"/>
</dbReference>
<reference evidence="4 5" key="1">
    <citation type="submission" date="2016-08" db="EMBL/GenBank/DDBJ databases">
        <title>Genome sequencing of Paenibacillus sp. TI45-13ar, isolated from Korean traditional nuruk.</title>
        <authorList>
            <person name="Kim S.-J."/>
        </authorList>
    </citation>
    <scope>NUCLEOTIDE SEQUENCE [LARGE SCALE GENOMIC DNA]</scope>
    <source>
        <strain evidence="4 5">TI45-13ar</strain>
    </source>
</reference>
<dbReference type="EC" id="1.3.1.20" evidence="4"/>
<dbReference type="InterPro" id="IPR036291">
    <property type="entry name" value="NAD(P)-bd_dom_sf"/>
</dbReference>
<evidence type="ECO:0000313" key="4">
    <source>
        <dbReference type="EMBL" id="ODP28405.1"/>
    </source>
</evidence>
<dbReference type="EC" id="1.1.1.179" evidence="4"/>
<comment type="caution">
    <text evidence="4">The sequence shown here is derived from an EMBL/GenBank/DDBJ whole genome shotgun (WGS) entry which is preliminary data.</text>
</comment>
<dbReference type="GO" id="GO:0047115">
    <property type="term" value="F:trans-1,2-dihydrobenzene-1,2-diol dehydrogenase activity"/>
    <property type="evidence" value="ECO:0007669"/>
    <property type="project" value="UniProtKB-EC"/>
</dbReference>
<protein>
    <submittedName>
        <fullName evidence="4">Trans-1,2-dihydrobenzene-1,2-diol dehydrogenase</fullName>
        <ecNumber evidence="4">1.1.1.179</ecNumber>
        <ecNumber evidence="4">1.3.1.20</ecNumber>
    </submittedName>
</protein>
<keyword evidence="1 4" id="KW-0560">Oxidoreductase</keyword>
<evidence type="ECO:0000256" key="1">
    <source>
        <dbReference type="ARBA" id="ARBA00023002"/>
    </source>
</evidence>
<accession>A0A1E3L5F2</accession>
<dbReference type="InterPro" id="IPR050463">
    <property type="entry name" value="Gfo/Idh/MocA_oxidrdct_glycsds"/>
</dbReference>
<dbReference type="PATRIC" id="fig|1886670.3.peg.2195"/>
<feature type="domain" description="Gal80p-like C-terminal" evidence="3">
    <location>
        <begin position="134"/>
        <end position="273"/>
    </location>
</feature>
<evidence type="ECO:0000259" key="3">
    <source>
        <dbReference type="Pfam" id="PF22685"/>
    </source>
</evidence>
<dbReference type="Pfam" id="PF01408">
    <property type="entry name" value="GFO_IDH_MocA"/>
    <property type="match status" value="1"/>
</dbReference>
<dbReference type="Gene3D" id="3.40.50.720">
    <property type="entry name" value="NAD(P)-binding Rossmann-like Domain"/>
    <property type="match status" value="1"/>
</dbReference>
<dbReference type="GO" id="GO:0047837">
    <property type="term" value="F:D-xylose 1-dehydrogenase (NADP+) activity"/>
    <property type="evidence" value="ECO:0007669"/>
    <property type="project" value="UniProtKB-EC"/>
</dbReference>
<dbReference type="InterPro" id="IPR055080">
    <property type="entry name" value="Gal80p-like_C"/>
</dbReference>
<dbReference type="STRING" id="1886670.PTI45_02155"/>
<dbReference type="EMBL" id="MDER01000038">
    <property type="protein sequence ID" value="ODP28405.1"/>
    <property type="molecule type" value="Genomic_DNA"/>
</dbReference>
<keyword evidence="5" id="KW-1185">Reference proteome</keyword>
<organism evidence="4 5">
    <name type="scientific">Paenibacillus nuruki</name>
    <dbReference type="NCBI Taxonomy" id="1886670"/>
    <lineage>
        <taxon>Bacteria</taxon>
        <taxon>Bacillati</taxon>
        <taxon>Bacillota</taxon>
        <taxon>Bacilli</taxon>
        <taxon>Bacillales</taxon>
        <taxon>Paenibacillaceae</taxon>
        <taxon>Paenibacillus</taxon>
    </lineage>
</organism>
<dbReference type="RefSeq" id="WP_069327581.1">
    <property type="nucleotide sequence ID" value="NZ_MDER01000038.1"/>
</dbReference>
<proteinExistence type="predicted"/>
<dbReference type="GO" id="GO:0000166">
    <property type="term" value="F:nucleotide binding"/>
    <property type="evidence" value="ECO:0007669"/>
    <property type="project" value="InterPro"/>
</dbReference>
<sequence>MTKKTKVGIIGGSINNGWASGTHIPALQHLEEYELTAVGTSNKESAQKSAEAFEATHGFDQIEELAQHDDVDMVVVSINVKEHYDAVKTIIPTGKPIYSEWPLGSTTEEAIEMQEWVATHHIPTAIGLQARQAPAINYVRDLIAEGYVGKVLSAQLRVSMQGMGAKADKSTAYLFDRTSGGNLLTIVGGHNIDAFTYMLGDFAELSATTAQQFAEVQLEDIQKVIEKTTDDQILVTGKLTNGAAASIHIQGGVKHPKGVTLEIFGDQGSIVLTAPMTIQFGSHQLLGAGVGDAELQELTIPDSYYSVPESLKNDPGYVLNIAQVYHKFAQDIQEGTSLTPNFADAVKVHQLIDAIRKSAQTGERQYL</sequence>
<dbReference type="Proteomes" id="UP000094578">
    <property type="component" value="Unassembled WGS sequence"/>
</dbReference>
<evidence type="ECO:0000313" key="5">
    <source>
        <dbReference type="Proteomes" id="UP000094578"/>
    </source>
</evidence>
<dbReference type="SUPFAM" id="SSF55347">
    <property type="entry name" value="Glyceraldehyde-3-phosphate dehydrogenase-like, C-terminal domain"/>
    <property type="match status" value="1"/>
</dbReference>
<dbReference type="PANTHER" id="PTHR43818">
    <property type="entry name" value="BCDNA.GH03377"/>
    <property type="match status" value="1"/>
</dbReference>
<dbReference type="SUPFAM" id="SSF51735">
    <property type="entry name" value="NAD(P)-binding Rossmann-fold domains"/>
    <property type="match status" value="1"/>
</dbReference>
<dbReference type="Pfam" id="PF22685">
    <property type="entry name" value="Gal80p_C-like"/>
    <property type="match status" value="1"/>
</dbReference>
<gene>
    <name evidence="4" type="ORF">PTI45_02155</name>
</gene>
<dbReference type="PANTHER" id="PTHR43818:SF11">
    <property type="entry name" value="BCDNA.GH03377"/>
    <property type="match status" value="1"/>
</dbReference>
<dbReference type="Gene3D" id="3.30.360.10">
    <property type="entry name" value="Dihydrodipicolinate Reductase, domain 2"/>
    <property type="match status" value="1"/>
</dbReference>